<reference evidence="8 9" key="1">
    <citation type="submission" date="2017-02" db="EMBL/GenBank/DDBJ databases">
        <title>Draft genome sequence of Haemophilus paracuniculus CCUG 43573 type strain.</title>
        <authorList>
            <person name="Engstrom-Jakobsson H."/>
            <person name="Salva-Serra F."/>
            <person name="Thorell K."/>
            <person name="Gonzales-Siles L."/>
            <person name="Karlsson R."/>
            <person name="Boulund F."/>
            <person name="Engstrand L."/>
            <person name="Kristiansson E."/>
            <person name="Moore E."/>
        </authorList>
    </citation>
    <scope>NUCLEOTIDE SEQUENCE [LARGE SCALE GENOMIC DNA]</scope>
    <source>
        <strain evidence="8 9">CCUG 43573</strain>
    </source>
</reference>
<dbReference type="EC" id="1.20.4.1" evidence="4 7"/>
<dbReference type="GO" id="GO:0008794">
    <property type="term" value="F:arsenate reductase (glutaredoxin) activity"/>
    <property type="evidence" value="ECO:0007669"/>
    <property type="project" value="UniProtKB-UniRule"/>
</dbReference>
<sequence length="137" mass="15577">MEKVKIYHNPKCGTSRNTLKLLEHLGLQVEVIYYLDTPPTVAELTDLLAEMKMSPTALLRKNVPEYEQLNMAENRYSDQELISKMVEIPILINRPIVVTSLGTKLCRPSEEVLTILPIPLTEDFIKEDGEVIKANKV</sequence>
<evidence type="ECO:0000256" key="5">
    <source>
        <dbReference type="ARBA" id="ARBA00039879"/>
    </source>
</evidence>
<evidence type="ECO:0000313" key="8">
    <source>
        <dbReference type="EMBL" id="OOS00164.1"/>
    </source>
</evidence>
<accession>A0A1T0AU97</accession>
<evidence type="ECO:0000256" key="1">
    <source>
        <dbReference type="ARBA" id="ARBA00007198"/>
    </source>
</evidence>
<dbReference type="STRING" id="734.B0187_04260"/>
<organism evidence="8 9">
    <name type="scientific">Haemophilus paracuniculus</name>
    <dbReference type="NCBI Taxonomy" id="734"/>
    <lineage>
        <taxon>Bacteria</taxon>
        <taxon>Pseudomonadati</taxon>
        <taxon>Pseudomonadota</taxon>
        <taxon>Gammaproteobacteria</taxon>
        <taxon>Pasteurellales</taxon>
        <taxon>Pasteurellaceae</taxon>
        <taxon>Haemophilus</taxon>
    </lineage>
</organism>
<dbReference type="OrthoDB" id="9790554at2"/>
<keyword evidence="9" id="KW-1185">Reference proteome</keyword>
<evidence type="ECO:0000313" key="9">
    <source>
        <dbReference type="Proteomes" id="UP000190867"/>
    </source>
</evidence>
<comment type="caution">
    <text evidence="8">The sequence shown here is derived from an EMBL/GenBank/DDBJ whole genome shotgun (WGS) entry which is preliminary data.</text>
</comment>
<dbReference type="Gene3D" id="3.40.30.10">
    <property type="entry name" value="Glutaredoxin"/>
    <property type="match status" value="1"/>
</dbReference>
<evidence type="ECO:0000256" key="3">
    <source>
        <dbReference type="ARBA" id="ARBA00023002"/>
    </source>
</evidence>
<dbReference type="AlphaFoldDB" id="A0A1T0AU97"/>
<evidence type="ECO:0000256" key="6">
    <source>
        <dbReference type="PROSITE-ProRule" id="PRU01282"/>
    </source>
</evidence>
<evidence type="ECO:0000256" key="4">
    <source>
        <dbReference type="ARBA" id="ARBA00038969"/>
    </source>
</evidence>
<dbReference type="InterPro" id="IPR036249">
    <property type="entry name" value="Thioredoxin-like_sf"/>
</dbReference>
<dbReference type="PANTHER" id="PTHR30041:SF5">
    <property type="entry name" value="ARSENATE REDUCTASE-RELATED"/>
    <property type="match status" value="1"/>
</dbReference>
<dbReference type="PANTHER" id="PTHR30041">
    <property type="entry name" value="ARSENATE REDUCTASE"/>
    <property type="match status" value="1"/>
</dbReference>
<keyword evidence="3 7" id="KW-0560">Oxidoreductase</keyword>
<dbReference type="NCBIfam" id="TIGR00014">
    <property type="entry name" value="arsC"/>
    <property type="match status" value="1"/>
</dbReference>
<proteinExistence type="inferred from homology"/>
<keyword evidence="2" id="KW-0059">Arsenical resistance</keyword>
<dbReference type="CDD" id="cd03034">
    <property type="entry name" value="ArsC_ArsC"/>
    <property type="match status" value="1"/>
</dbReference>
<evidence type="ECO:0000256" key="2">
    <source>
        <dbReference type="ARBA" id="ARBA00022849"/>
    </source>
</evidence>
<dbReference type="InterPro" id="IPR006659">
    <property type="entry name" value="Arsenate_reductase"/>
</dbReference>
<comment type="similarity">
    <text evidence="1 6 7">Belongs to the ArsC family.</text>
</comment>
<dbReference type="GO" id="GO:0046685">
    <property type="term" value="P:response to arsenic-containing substance"/>
    <property type="evidence" value="ECO:0007669"/>
    <property type="project" value="UniProtKB-KW"/>
</dbReference>
<protein>
    <recommendedName>
        <fullName evidence="5 7">Arsenate reductase</fullName>
        <ecNumber evidence="4 7">1.20.4.1</ecNumber>
    </recommendedName>
</protein>
<dbReference type="SUPFAM" id="SSF52833">
    <property type="entry name" value="Thioredoxin-like"/>
    <property type="match status" value="1"/>
</dbReference>
<dbReference type="RefSeq" id="WP_078236616.1">
    <property type="nucleotide sequence ID" value="NZ_MUYA01000004.1"/>
</dbReference>
<dbReference type="Pfam" id="PF03960">
    <property type="entry name" value="ArsC"/>
    <property type="match status" value="1"/>
</dbReference>
<dbReference type="PROSITE" id="PS51353">
    <property type="entry name" value="ARSC"/>
    <property type="match status" value="1"/>
</dbReference>
<evidence type="ECO:0000256" key="7">
    <source>
        <dbReference type="RuleBase" id="RU362029"/>
    </source>
</evidence>
<gene>
    <name evidence="8" type="ORF">B0187_04260</name>
</gene>
<dbReference type="Proteomes" id="UP000190867">
    <property type="component" value="Unassembled WGS sequence"/>
</dbReference>
<dbReference type="EMBL" id="MUYA01000004">
    <property type="protein sequence ID" value="OOS00164.1"/>
    <property type="molecule type" value="Genomic_DNA"/>
</dbReference>
<name>A0A1T0AU97_9PAST</name>
<dbReference type="InterPro" id="IPR006660">
    <property type="entry name" value="Arsenate_reductase-like"/>
</dbReference>
<comment type="catalytic activity">
    <reaction evidence="7">
        <text>[glutaredoxin]-dithiol + arsenate + glutathione + H(+) = glutathionyl-S-S-[glutaredoxin] + arsenite + H2O</text>
        <dbReference type="Rhea" id="RHEA:22016"/>
        <dbReference type="Rhea" id="RHEA-COMP:10729"/>
        <dbReference type="Rhea" id="RHEA-COMP:17668"/>
        <dbReference type="ChEBI" id="CHEBI:15377"/>
        <dbReference type="ChEBI" id="CHEBI:15378"/>
        <dbReference type="ChEBI" id="CHEBI:29242"/>
        <dbReference type="ChEBI" id="CHEBI:29950"/>
        <dbReference type="ChEBI" id="CHEBI:48597"/>
        <dbReference type="ChEBI" id="CHEBI:57925"/>
        <dbReference type="ChEBI" id="CHEBI:146199"/>
        <dbReference type="EC" id="1.20.4.1"/>
    </reaction>
</comment>